<evidence type="ECO:0000256" key="8">
    <source>
        <dbReference type="SAM" id="MobiDB-lite"/>
    </source>
</evidence>
<evidence type="ECO:0000256" key="1">
    <source>
        <dbReference type="ARBA" id="ARBA00004370"/>
    </source>
</evidence>
<dbReference type="Proteomes" id="UP001290861">
    <property type="component" value="Unassembled WGS sequence"/>
</dbReference>
<comment type="caution">
    <text evidence="11">The sequence shown here is derived from an EMBL/GenBank/DDBJ whole genome shotgun (WGS) entry which is preliminary data.</text>
</comment>
<evidence type="ECO:0000256" key="6">
    <source>
        <dbReference type="ARBA" id="ARBA00023136"/>
    </source>
</evidence>
<dbReference type="PANTHER" id="PTHR35851:SF1">
    <property type="entry name" value="CELL DIVISION PROTEIN FTSQ"/>
    <property type="match status" value="1"/>
</dbReference>
<evidence type="ECO:0000256" key="4">
    <source>
        <dbReference type="ARBA" id="ARBA00022692"/>
    </source>
</evidence>
<evidence type="ECO:0000256" key="9">
    <source>
        <dbReference type="SAM" id="Phobius"/>
    </source>
</evidence>
<dbReference type="InterPro" id="IPR013685">
    <property type="entry name" value="POTRA_FtsQ_type"/>
</dbReference>
<feature type="region of interest" description="Disordered" evidence="8">
    <location>
        <begin position="1"/>
        <end position="22"/>
    </location>
</feature>
<dbReference type="Gene3D" id="3.10.20.310">
    <property type="entry name" value="membrane protein fhac"/>
    <property type="match status" value="1"/>
</dbReference>
<evidence type="ECO:0000256" key="3">
    <source>
        <dbReference type="ARBA" id="ARBA00022618"/>
    </source>
</evidence>
<organism evidence="11 12">
    <name type="scientific">Pontiella agarivorans</name>
    <dbReference type="NCBI Taxonomy" id="3038953"/>
    <lineage>
        <taxon>Bacteria</taxon>
        <taxon>Pseudomonadati</taxon>
        <taxon>Kiritimatiellota</taxon>
        <taxon>Kiritimatiellia</taxon>
        <taxon>Kiritimatiellales</taxon>
        <taxon>Pontiellaceae</taxon>
        <taxon>Pontiella</taxon>
    </lineage>
</organism>
<gene>
    <name evidence="11" type="ORF">P9H32_04430</name>
</gene>
<comment type="subcellular location">
    <subcellularLocation>
        <location evidence="1">Membrane</location>
    </subcellularLocation>
</comment>
<keyword evidence="6 9" id="KW-0472">Membrane</keyword>
<dbReference type="EMBL" id="JARVCO010000006">
    <property type="protein sequence ID" value="MDZ8117864.1"/>
    <property type="molecule type" value="Genomic_DNA"/>
</dbReference>
<protein>
    <submittedName>
        <fullName evidence="11">FtsQ-type POTRA domain-containing protein</fullName>
    </submittedName>
</protein>
<keyword evidence="5 9" id="KW-1133">Transmembrane helix</keyword>
<feature type="domain" description="POTRA" evidence="10">
    <location>
        <begin position="67"/>
        <end position="135"/>
    </location>
</feature>
<accession>A0ABU5MUH4</accession>
<evidence type="ECO:0000259" key="10">
    <source>
        <dbReference type="PROSITE" id="PS51779"/>
    </source>
</evidence>
<sequence length="278" mass="31566">MAAVKKKTTRKKTHYVRAKKRGVDGGTRARRSVSVVFLLLVLGAIGFGIFSGFRWVGYKLYAGNPRFEIQHLEISSNGRLKEDFIRETTGLREGMNLWDQSFREIEKKLEEVSQIESVSLERRLPHTLIIEVKERMAVARIEGVKKRGLPLRVDRYGFVMPPSIKSKSLPLIKGLDTELLLGEAVGVTDVETALKIIGICESSGYLRTYIQIETLDLKYSDFIDMRLHGDIRVRMPRFSLKPKLQNLATLIKIANGQGQRVKEVDLTLDSAKVPVTYY</sequence>
<dbReference type="PANTHER" id="PTHR35851">
    <property type="entry name" value="CELL DIVISION PROTEIN FTSQ"/>
    <property type="match status" value="1"/>
</dbReference>
<name>A0ABU5MUH4_9BACT</name>
<evidence type="ECO:0000256" key="7">
    <source>
        <dbReference type="ARBA" id="ARBA00023306"/>
    </source>
</evidence>
<feature type="compositionally biased region" description="Basic residues" evidence="8">
    <location>
        <begin position="1"/>
        <end position="20"/>
    </location>
</feature>
<dbReference type="Pfam" id="PF08478">
    <property type="entry name" value="POTRA_1"/>
    <property type="match status" value="1"/>
</dbReference>
<dbReference type="RefSeq" id="WP_322607666.1">
    <property type="nucleotide sequence ID" value="NZ_JARVCO010000006.1"/>
</dbReference>
<evidence type="ECO:0000256" key="2">
    <source>
        <dbReference type="ARBA" id="ARBA00022475"/>
    </source>
</evidence>
<keyword evidence="2" id="KW-1003">Cell membrane</keyword>
<dbReference type="InterPro" id="IPR026579">
    <property type="entry name" value="FtsQ"/>
</dbReference>
<reference evidence="11 12" key="1">
    <citation type="journal article" date="2024" name="Appl. Environ. Microbiol.">
        <title>Pontiella agarivorans sp. nov., a novel marine anaerobic bacterium capable of degrading macroalgal polysaccharides and fixing nitrogen.</title>
        <authorList>
            <person name="Liu N."/>
            <person name="Kivenson V."/>
            <person name="Peng X."/>
            <person name="Cui Z."/>
            <person name="Lankiewicz T.S."/>
            <person name="Gosselin K.M."/>
            <person name="English C.J."/>
            <person name="Blair E.M."/>
            <person name="O'Malley M.A."/>
            <person name="Valentine D.L."/>
        </authorList>
    </citation>
    <scope>NUCLEOTIDE SEQUENCE [LARGE SCALE GENOMIC DNA]</scope>
    <source>
        <strain evidence="11 12">NLcol2</strain>
    </source>
</reference>
<keyword evidence="12" id="KW-1185">Reference proteome</keyword>
<dbReference type="PROSITE" id="PS51779">
    <property type="entry name" value="POTRA"/>
    <property type="match status" value="1"/>
</dbReference>
<keyword evidence="3" id="KW-0132">Cell division</keyword>
<evidence type="ECO:0000313" key="12">
    <source>
        <dbReference type="Proteomes" id="UP001290861"/>
    </source>
</evidence>
<keyword evidence="7" id="KW-0131">Cell cycle</keyword>
<feature type="transmembrane region" description="Helical" evidence="9">
    <location>
        <begin position="35"/>
        <end position="56"/>
    </location>
</feature>
<dbReference type="InterPro" id="IPR034746">
    <property type="entry name" value="POTRA"/>
</dbReference>
<evidence type="ECO:0000313" key="11">
    <source>
        <dbReference type="EMBL" id="MDZ8117864.1"/>
    </source>
</evidence>
<evidence type="ECO:0000256" key="5">
    <source>
        <dbReference type="ARBA" id="ARBA00022989"/>
    </source>
</evidence>
<keyword evidence="4 9" id="KW-0812">Transmembrane</keyword>
<proteinExistence type="predicted"/>